<organism evidence="3 4">
    <name type="scientific">Cryphonectria parasitica (strain ATCC 38755 / EP155)</name>
    <dbReference type="NCBI Taxonomy" id="660469"/>
    <lineage>
        <taxon>Eukaryota</taxon>
        <taxon>Fungi</taxon>
        <taxon>Dikarya</taxon>
        <taxon>Ascomycota</taxon>
        <taxon>Pezizomycotina</taxon>
        <taxon>Sordariomycetes</taxon>
        <taxon>Sordariomycetidae</taxon>
        <taxon>Diaporthales</taxon>
        <taxon>Cryphonectriaceae</taxon>
        <taxon>Cryphonectria-Endothia species complex</taxon>
        <taxon>Cryphonectria</taxon>
    </lineage>
</organism>
<comment type="caution">
    <text evidence="3">The sequence shown here is derived from an EMBL/GenBank/DDBJ whole genome shotgun (WGS) entry which is preliminary data.</text>
</comment>
<evidence type="ECO:0000256" key="1">
    <source>
        <dbReference type="ARBA" id="ARBA00006499"/>
    </source>
</evidence>
<name>A0A9P4YDZ8_CRYP1</name>
<dbReference type="RefSeq" id="XP_040782018.1">
    <property type="nucleotide sequence ID" value="XM_040922453.1"/>
</dbReference>
<protein>
    <recommendedName>
        <fullName evidence="2">Phospholipase/carboxylesterase/thioesterase domain-containing protein</fullName>
    </recommendedName>
</protein>
<sequence>MPPKIRIPKAEDFTSLSPDLKVVLHFPSPPESTTAILILFHGLGDADTSFASFARSMNLPGVLAITVRGTNPLPPALMGLPLDSGPPRHFHWGDDLNLATQSDELDADPGFSKAYDLIVNRLIRETLLDKCGWELPDILLFGFGQGGSLAVGLASKIREGPKVEEVREDENGRSIEAPKSLKGVISIGGALPMSMVPSLSGRSKSETPVLICHGRSCEAVDEDAIDILRQEFVDVREVKWKKADSTMPANREEMLPVMQFIAERLRGEW</sequence>
<dbReference type="SUPFAM" id="SSF53474">
    <property type="entry name" value="alpha/beta-Hydrolases"/>
    <property type="match status" value="1"/>
</dbReference>
<dbReference type="GeneID" id="63839582"/>
<proteinExistence type="inferred from homology"/>
<dbReference type="EMBL" id="MU032344">
    <property type="protein sequence ID" value="KAF3771057.1"/>
    <property type="molecule type" value="Genomic_DNA"/>
</dbReference>
<dbReference type="GO" id="GO:0052689">
    <property type="term" value="F:carboxylic ester hydrolase activity"/>
    <property type="evidence" value="ECO:0007669"/>
    <property type="project" value="TreeGrafter"/>
</dbReference>
<feature type="domain" description="Phospholipase/carboxylesterase/thioesterase" evidence="2">
    <location>
        <begin position="29"/>
        <end position="155"/>
    </location>
</feature>
<dbReference type="InterPro" id="IPR050565">
    <property type="entry name" value="LYPA1-2/EST-like"/>
</dbReference>
<dbReference type="AlphaFoldDB" id="A0A9P4YDZ8"/>
<dbReference type="PANTHER" id="PTHR10655">
    <property type="entry name" value="LYSOPHOSPHOLIPASE-RELATED"/>
    <property type="match status" value="1"/>
</dbReference>
<evidence type="ECO:0000313" key="3">
    <source>
        <dbReference type="EMBL" id="KAF3771057.1"/>
    </source>
</evidence>
<evidence type="ECO:0000259" key="2">
    <source>
        <dbReference type="Pfam" id="PF02230"/>
    </source>
</evidence>
<dbReference type="Pfam" id="PF02230">
    <property type="entry name" value="Abhydrolase_2"/>
    <property type="match status" value="1"/>
</dbReference>
<dbReference type="InterPro" id="IPR029058">
    <property type="entry name" value="AB_hydrolase_fold"/>
</dbReference>
<dbReference type="OrthoDB" id="437457at2759"/>
<dbReference type="Proteomes" id="UP000803844">
    <property type="component" value="Unassembled WGS sequence"/>
</dbReference>
<dbReference type="GO" id="GO:0005737">
    <property type="term" value="C:cytoplasm"/>
    <property type="evidence" value="ECO:0007669"/>
    <property type="project" value="TreeGrafter"/>
</dbReference>
<dbReference type="PANTHER" id="PTHR10655:SF67">
    <property type="entry name" value="PHOSPHOLIPASE_CARBOXYLESTERASE SUPERFAMILY (AFU_ORTHOLOGUE AFUA_5G09340)"/>
    <property type="match status" value="1"/>
</dbReference>
<accession>A0A9P4YDZ8</accession>
<gene>
    <name evidence="3" type="ORF">M406DRAFT_34925</name>
</gene>
<dbReference type="Gene3D" id="3.40.50.1820">
    <property type="entry name" value="alpha/beta hydrolase"/>
    <property type="match status" value="1"/>
</dbReference>
<comment type="similarity">
    <text evidence="1">Belongs to the AB hydrolase superfamily. AB hydrolase 2 family.</text>
</comment>
<keyword evidence="4" id="KW-1185">Reference proteome</keyword>
<dbReference type="InterPro" id="IPR003140">
    <property type="entry name" value="PLipase/COase/thioEstase"/>
</dbReference>
<evidence type="ECO:0000313" key="4">
    <source>
        <dbReference type="Proteomes" id="UP000803844"/>
    </source>
</evidence>
<reference evidence="3" key="1">
    <citation type="journal article" date="2020" name="Phytopathology">
        <title>Genome sequence of the chestnut blight fungus Cryphonectria parasitica EP155: A fundamental resource for an archetypical invasive plant pathogen.</title>
        <authorList>
            <person name="Crouch J.A."/>
            <person name="Dawe A."/>
            <person name="Aerts A."/>
            <person name="Barry K."/>
            <person name="Churchill A.C.L."/>
            <person name="Grimwood J."/>
            <person name="Hillman B."/>
            <person name="Milgroom M.G."/>
            <person name="Pangilinan J."/>
            <person name="Smith M."/>
            <person name="Salamov A."/>
            <person name="Schmutz J."/>
            <person name="Yadav J."/>
            <person name="Grigoriev I.V."/>
            <person name="Nuss D."/>
        </authorList>
    </citation>
    <scope>NUCLEOTIDE SEQUENCE</scope>
    <source>
        <strain evidence="3">EP155</strain>
    </source>
</reference>
<dbReference type="GO" id="GO:0008474">
    <property type="term" value="F:palmitoyl-(protein) hydrolase activity"/>
    <property type="evidence" value="ECO:0007669"/>
    <property type="project" value="TreeGrafter"/>
</dbReference>